<dbReference type="RefSeq" id="WP_079643521.1">
    <property type="nucleotide sequence ID" value="NZ_FUZF01000011.1"/>
</dbReference>
<keyword evidence="9" id="KW-1185">Reference proteome</keyword>
<keyword evidence="4 6" id="KW-0520">NAD</keyword>
<reference evidence="9" key="1">
    <citation type="submission" date="2017-02" db="EMBL/GenBank/DDBJ databases">
        <authorList>
            <person name="Varghese N."/>
            <person name="Submissions S."/>
        </authorList>
    </citation>
    <scope>NUCLEOTIDE SEQUENCE [LARGE SCALE GENOMIC DNA]</scope>
    <source>
        <strain evidence="9">DSM 24091</strain>
    </source>
</reference>
<dbReference type="Proteomes" id="UP000190150">
    <property type="component" value="Unassembled WGS sequence"/>
</dbReference>
<dbReference type="InterPro" id="IPR023048">
    <property type="entry name" value="NADH:quinone_OxRdtase_FMN_depd"/>
</dbReference>
<comment type="subunit">
    <text evidence="6">Homodimer.</text>
</comment>
<dbReference type="EMBL" id="FUZF01000011">
    <property type="protein sequence ID" value="SKB84018.1"/>
    <property type="molecule type" value="Genomic_DNA"/>
</dbReference>
<dbReference type="Pfam" id="PF02525">
    <property type="entry name" value="Flavodoxin_2"/>
    <property type="match status" value="1"/>
</dbReference>
<dbReference type="PANTHER" id="PTHR43741:SF4">
    <property type="entry name" value="FMN-DEPENDENT NADH:QUINONE OXIDOREDUCTASE"/>
    <property type="match status" value="1"/>
</dbReference>
<comment type="caution">
    <text evidence="6">Lacks conserved residue(s) required for the propagation of feature annotation.</text>
</comment>
<dbReference type="AlphaFoldDB" id="A0A1T5EJU7"/>
<evidence type="ECO:0000256" key="2">
    <source>
        <dbReference type="ARBA" id="ARBA00022643"/>
    </source>
</evidence>
<evidence type="ECO:0000256" key="4">
    <source>
        <dbReference type="ARBA" id="ARBA00023027"/>
    </source>
</evidence>
<dbReference type="GO" id="GO:0016655">
    <property type="term" value="F:oxidoreductase activity, acting on NAD(P)H, quinone or similar compound as acceptor"/>
    <property type="evidence" value="ECO:0007669"/>
    <property type="project" value="InterPro"/>
</dbReference>
<dbReference type="PANTHER" id="PTHR43741">
    <property type="entry name" value="FMN-DEPENDENT NADH-AZOREDUCTASE 1"/>
    <property type="match status" value="1"/>
</dbReference>
<dbReference type="GO" id="GO:0010181">
    <property type="term" value="F:FMN binding"/>
    <property type="evidence" value="ECO:0007669"/>
    <property type="project" value="UniProtKB-UniRule"/>
</dbReference>
<dbReference type="STRING" id="1513896.SAMN05660841_02619"/>
<keyword evidence="1 6" id="KW-0285">Flavoprotein</keyword>
<dbReference type="InterPro" id="IPR029039">
    <property type="entry name" value="Flavoprotein-like_sf"/>
</dbReference>
<comment type="catalytic activity">
    <reaction evidence="6">
        <text>2 a quinone + NADH + H(+) = 2 a 1,4-benzosemiquinone + NAD(+)</text>
        <dbReference type="Rhea" id="RHEA:65952"/>
        <dbReference type="ChEBI" id="CHEBI:15378"/>
        <dbReference type="ChEBI" id="CHEBI:57540"/>
        <dbReference type="ChEBI" id="CHEBI:57945"/>
        <dbReference type="ChEBI" id="CHEBI:132124"/>
        <dbReference type="ChEBI" id="CHEBI:134225"/>
    </reaction>
</comment>
<comment type="similarity">
    <text evidence="6">Belongs to the azoreductase type 1 family.</text>
</comment>
<accession>A0A1T5EJU7</accession>
<organism evidence="8 9">
    <name type="scientific">Sphingobacterium nematocida</name>
    <dbReference type="NCBI Taxonomy" id="1513896"/>
    <lineage>
        <taxon>Bacteria</taxon>
        <taxon>Pseudomonadati</taxon>
        <taxon>Bacteroidota</taxon>
        <taxon>Sphingobacteriia</taxon>
        <taxon>Sphingobacteriales</taxon>
        <taxon>Sphingobacteriaceae</taxon>
        <taxon>Sphingobacterium</taxon>
    </lineage>
</organism>
<comment type="function">
    <text evidence="6">Also exhibits azoreductase activity. Catalyzes the reductive cleavage of the azo bond in aromatic azo compounds to the corresponding amines.</text>
</comment>
<feature type="binding site" evidence="6">
    <location>
        <begin position="16"/>
        <end position="18"/>
    </location>
    <ligand>
        <name>FMN</name>
        <dbReference type="ChEBI" id="CHEBI:58210"/>
    </ligand>
</feature>
<evidence type="ECO:0000259" key="7">
    <source>
        <dbReference type="Pfam" id="PF02525"/>
    </source>
</evidence>
<dbReference type="InterPro" id="IPR003680">
    <property type="entry name" value="Flavodoxin_fold"/>
</dbReference>
<dbReference type="EC" id="1.6.5.-" evidence="6"/>
<evidence type="ECO:0000256" key="5">
    <source>
        <dbReference type="ARBA" id="ARBA00048542"/>
    </source>
</evidence>
<dbReference type="OrthoDB" id="9805013at2"/>
<dbReference type="SUPFAM" id="SSF52218">
    <property type="entry name" value="Flavoproteins"/>
    <property type="match status" value="1"/>
</dbReference>
<gene>
    <name evidence="6" type="primary">azoR</name>
    <name evidence="8" type="ORF">SAMN05660841_02619</name>
</gene>
<evidence type="ECO:0000256" key="1">
    <source>
        <dbReference type="ARBA" id="ARBA00022630"/>
    </source>
</evidence>
<proteinExistence type="inferred from homology"/>
<protein>
    <recommendedName>
        <fullName evidence="6">FMN dependent NADH:quinone oxidoreductase</fullName>
        <ecNumber evidence="6">1.6.5.-</ecNumber>
    </recommendedName>
    <alternativeName>
        <fullName evidence="6">Azo-dye reductase</fullName>
    </alternativeName>
    <alternativeName>
        <fullName evidence="6">FMN-dependent NADH-azo compound oxidoreductase</fullName>
    </alternativeName>
    <alternativeName>
        <fullName evidence="6">FMN-dependent NADH-azoreductase</fullName>
        <ecNumber evidence="6">1.7.1.17</ecNumber>
    </alternativeName>
</protein>
<dbReference type="InterPro" id="IPR050104">
    <property type="entry name" value="FMN-dep_NADH:Q_OxRdtase_AzoR1"/>
</dbReference>
<sequence length="194" mass="22396">MKTLLRIDSSLRLKNSYSRNSGDNFVRAWKELNPEGSINIRDVGTSHIPHLEQEVLEKFYTSRDTSDRLKLSNQLIAELFGCDEILITVPTYNFGIPSSLKAYFDLVLRTGKTFRYDEDKAIGLLQNKKAYILSAKGEPKSDMPNLVEMHLQQILNFIGIREIYYYSLDGTDDKESVKQQLNHQKELFTNILNK</sequence>
<evidence type="ECO:0000313" key="8">
    <source>
        <dbReference type="EMBL" id="SKB84018.1"/>
    </source>
</evidence>
<keyword evidence="2 6" id="KW-0288">FMN</keyword>
<dbReference type="GO" id="GO:0016652">
    <property type="term" value="F:oxidoreductase activity, acting on NAD(P)H as acceptor"/>
    <property type="evidence" value="ECO:0007669"/>
    <property type="project" value="UniProtKB-UniRule"/>
</dbReference>
<evidence type="ECO:0000256" key="6">
    <source>
        <dbReference type="HAMAP-Rule" id="MF_01216"/>
    </source>
</evidence>
<feature type="domain" description="Flavodoxin-like fold" evidence="7">
    <location>
        <begin position="3"/>
        <end position="184"/>
    </location>
</feature>
<comment type="function">
    <text evidence="6">Quinone reductase that provides resistance to thiol-specific stress caused by electrophilic quinones.</text>
</comment>
<evidence type="ECO:0000256" key="3">
    <source>
        <dbReference type="ARBA" id="ARBA00023002"/>
    </source>
</evidence>
<feature type="binding site" evidence="6">
    <location>
        <position position="10"/>
    </location>
    <ligand>
        <name>FMN</name>
        <dbReference type="ChEBI" id="CHEBI:58210"/>
    </ligand>
</feature>
<dbReference type="HAMAP" id="MF_01216">
    <property type="entry name" value="Azoreductase_type1"/>
    <property type="match status" value="1"/>
</dbReference>
<name>A0A1T5EJU7_9SPHI</name>
<keyword evidence="3 6" id="KW-0560">Oxidoreductase</keyword>
<dbReference type="EC" id="1.7.1.17" evidence="6"/>
<dbReference type="GO" id="GO:0009055">
    <property type="term" value="F:electron transfer activity"/>
    <property type="evidence" value="ECO:0007669"/>
    <property type="project" value="UniProtKB-UniRule"/>
</dbReference>
<dbReference type="Gene3D" id="3.40.50.360">
    <property type="match status" value="1"/>
</dbReference>
<comment type="cofactor">
    <cofactor evidence="6">
        <name>FMN</name>
        <dbReference type="ChEBI" id="CHEBI:58210"/>
    </cofactor>
    <text evidence="6">Binds 1 FMN per subunit.</text>
</comment>
<comment type="catalytic activity">
    <reaction evidence="5">
        <text>N,N-dimethyl-1,4-phenylenediamine + anthranilate + 2 NAD(+) = 2-(4-dimethylaminophenyl)diazenylbenzoate + 2 NADH + 2 H(+)</text>
        <dbReference type="Rhea" id="RHEA:55872"/>
        <dbReference type="ChEBI" id="CHEBI:15378"/>
        <dbReference type="ChEBI" id="CHEBI:15783"/>
        <dbReference type="ChEBI" id="CHEBI:16567"/>
        <dbReference type="ChEBI" id="CHEBI:57540"/>
        <dbReference type="ChEBI" id="CHEBI:57945"/>
        <dbReference type="ChEBI" id="CHEBI:71579"/>
        <dbReference type="EC" id="1.7.1.17"/>
    </reaction>
    <physiologicalReaction direction="right-to-left" evidence="5">
        <dbReference type="Rhea" id="RHEA:55874"/>
    </physiologicalReaction>
</comment>
<evidence type="ECO:0000313" key="9">
    <source>
        <dbReference type="Proteomes" id="UP000190150"/>
    </source>
</evidence>